<keyword evidence="2" id="KW-1133">Transmembrane helix</keyword>
<dbReference type="Proteomes" id="UP000277094">
    <property type="component" value="Unassembled WGS sequence"/>
</dbReference>
<dbReference type="Pfam" id="PF02470">
    <property type="entry name" value="MlaD"/>
    <property type="match status" value="1"/>
</dbReference>
<dbReference type="Pfam" id="PF11887">
    <property type="entry name" value="Mce4_CUP1"/>
    <property type="match status" value="1"/>
</dbReference>
<dbReference type="InterPro" id="IPR052336">
    <property type="entry name" value="MlaD_Phospholipid_Transporter"/>
</dbReference>
<dbReference type="EMBL" id="RJSG01000002">
    <property type="protein sequence ID" value="RNL80173.1"/>
    <property type="molecule type" value="Genomic_DNA"/>
</dbReference>
<feature type="transmembrane region" description="Helical" evidence="2">
    <location>
        <begin position="12"/>
        <end position="32"/>
    </location>
</feature>
<feature type="domain" description="Mammalian cell entry C-terminal" evidence="4">
    <location>
        <begin position="122"/>
        <end position="343"/>
    </location>
</feature>
<keyword evidence="2" id="KW-0472">Membrane</keyword>
<keyword evidence="6" id="KW-1185">Reference proteome</keyword>
<protein>
    <submittedName>
        <fullName evidence="5">MCE family protein</fullName>
    </submittedName>
</protein>
<proteinExistence type="predicted"/>
<accession>A0A3N0DXJ5</accession>
<evidence type="ECO:0000256" key="2">
    <source>
        <dbReference type="SAM" id="Phobius"/>
    </source>
</evidence>
<reference evidence="5 6" key="1">
    <citation type="submission" date="2018-11" db="EMBL/GenBank/DDBJ databases">
        <authorList>
            <person name="Li F."/>
        </authorList>
    </citation>
    <scope>NUCLEOTIDE SEQUENCE [LARGE SCALE GENOMIC DNA]</scope>
    <source>
        <strain evidence="5 6">KIS18-7</strain>
    </source>
</reference>
<sequence length="434" mass="45377">MNNTPSASRLRLLGVGFVAVLVTVLVLSVLVYRGTFRSHRDVTLYAGQGGDQLSVGAQVKYHGVVVGTVRKLDVAGSDAKLTLGLNPDYTHLIPKNVTARILPKTLIGQDYVDLVTPSHPTAARIQAGDVITKDRSATAVELETALNSLLTTLNEVPPQKLAVTLNAMSSALDGRGEELGRTVDTFEQYLAGLNPSVPTFVADLKATVKTAATYDKASPELLQALDNFTTTAKTLTAQRANLDTLYADVTSASDQTHAFLAANGDNMINLVADGRSTLEILAHYAPEYPCLMSQLAGLVPRVNEAFGDGTASPALHATIQVTVARGKYKPNQDEPKYTDNRGPACYPIMRLAPQYPPGGPVQDGSVAPKNGAPGSGPVIGQGPGGATTSAASVPNSPAESDLISLLFGGRGAAAPSFSSLLLGPLLRGNEVDVQ</sequence>
<dbReference type="PANTHER" id="PTHR33371">
    <property type="entry name" value="INTERMEMBRANE PHOSPHOLIPID TRANSPORT SYSTEM BINDING PROTEIN MLAD-RELATED"/>
    <property type="match status" value="1"/>
</dbReference>
<dbReference type="RefSeq" id="WP_123234675.1">
    <property type="nucleotide sequence ID" value="NZ_RJSG01000002.1"/>
</dbReference>
<name>A0A3N0DXJ5_9ACTN</name>
<dbReference type="PANTHER" id="PTHR33371:SF19">
    <property type="entry name" value="MCE-FAMILY PROTEIN MCE4A"/>
    <property type="match status" value="1"/>
</dbReference>
<evidence type="ECO:0000259" key="3">
    <source>
        <dbReference type="Pfam" id="PF02470"/>
    </source>
</evidence>
<feature type="compositionally biased region" description="Gly residues" evidence="1">
    <location>
        <begin position="373"/>
        <end position="385"/>
    </location>
</feature>
<dbReference type="OrthoDB" id="3460188at2"/>
<evidence type="ECO:0000259" key="4">
    <source>
        <dbReference type="Pfam" id="PF11887"/>
    </source>
</evidence>
<feature type="region of interest" description="Disordered" evidence="1">
    <location>
        <begin position="357"/>
        <end position="395"/>
    </location>
</feature>
<feature type="compositionally biased region" description="Polar residues" evidence="1">
    <location>
        <begin position="386"/>
        <end position="395"/>
    </location>
</feature>
<feature type="domain" description="Mce/MlaD" evidence="3">
    <location>
        <begin position="40"/>
        <end position="116"/>
    </location>
</feature>
<evidence type="ECO:0000313" key="6">
    <source>
        <dbReference type="Proteomes" id="UP000277094"/>
    </source>
</evidence>
<comment type="caution">
    <text evidence="5">The sequence shown here is derived from an EMBL/GenBank/DDBJ whole genome shotgun (WGS) entry which is preliminary data.</text>
</comment>
<dbReference type="InterPro" id="IPR024516">
    <property type="entry name" value="Mce_C"/>
</dbReference>
<evidence type="ECO:0000256" key="1">
    <source>
        <dbReference type="SAM" id="MobiDB-lite"/>
    </source>
</evidence>
<dbReference type="AlphaFoldDB" id="A0A3N0DXJ5"/>
<dbReference type="InterPro" id="IPR003399">
    <property type="entry name" value="Mce/MlaD"/>
</dbReference>
<dbReference type="GO" id="GO:0051701">
    <property type="term" value="P:biological process involved in interaction with host"/>
    <property type="evidence" value="ECO:0007669"/>
    <property type="project" value="TreeGrafter"/>
</dbReference>
<gene>
    <name evidence="5" type="ORF">EFL95_14830</name>
</gene>
<dbReference type="NCBIfam" id="TIGR00996">
    <property type="entry name" value="Mtu_fam_mce"/>
    <property type="match status" value="1"/>
</dbReference>
<dbReference type="InterPro" id="IPR005693">
    <property type="entry name" value="Mce"/>
</dbReference>
<keyword evidence="2" id="KW-0812">Transmembrane</keyword>
<organism evidence="5 6">
    <name type="scientific">Nocardioides marmorisolisilvae</name>
    <dbReference type="NCBI Taxonomy" id="1542737"/>
    <lineage>
        <taxon>Bacteria</taxon>
        <taxon>Bacillati</taxon>
        <taxon>Actinomycetota</taxon>
        <taxon>Actinomycetes</taxon>
        <taxon>Propionibacteriales</taxon>
        <taxon>Nocardioidaceae</taxon>
        <taxon>Nocardioides</taxon>
    </lineage>
</organism>
<dbReference type="GO" id="GO:0005576">
    <property type="term" value="C:extracellular region"/>
    <property type="evidence" value="ECO:0007669"/>
    <property type="project" value="TreeGrafter"/>
</dbReference>
<evidence type="ECO:0000313" key="5">
    <source>
        <dbReference type="EMBL" id="RNL80173.1"/>
    </source>
</evidence>